<sequence>MIPKIIHYCWFGGKKNKLVEKCINTWKICLPDYKIIEWNEQNFDIHITKFTTKAYKLKKYAFVSDYVRIWSLYNYGGIYMDTDVEVLKNLDRFLCHRFFTGFESNNFAVTGIMGSEKGHPFLKELLEWYNGQDFDANKLKTNTQIISNLMKKYGLELNGKYQVLEHDMHIYPKEWFCPYDLEKNKLIITDNTYTIHHFQGSWLPLKDKIKLKIRNMVINIIGYEKFELIKLNFIKNNIRDKA</sequence>
<dbReference type="AlphaFoldDB" id="E4SDY8"/>
<protein>
    <submittedName>
        <fullName evidence="2">Glycosyltransferase sugar-binding region containing DXD motif</fullName>
    </submittedName>
</protein>
<evidence type="ECO:0000313" key="2">
    <source>
        <dbReference type="EMBL" id="ADQ45275.1"/>
    </source>
</evidence>
<dbReference type="OrthoDB" id="9802987at2"/>
<dbReference type="PANTHER" id="PTHR32385:SF15">
    <property type="entry name" value="INOSITOL PHOSPHOCERAMIDE MANNOSYLTRANSFERASE 1"/>
    <property type="match status" value="1"/>
</dbReference>
<proteinExistence type="predicted"/>
<dbReference type="PANTHER" id="PTHR32385">
    <property type="entry name" value="MANNOSYL PHOSPHORYLINOSITOL CERAMIDE SYNTHASE"/>
    <property type="match status" value="1"/>
</dbReference>
<gene>
    <name evidence="2" type="ordered locus">Calkro_0372</name>
</gene>
<dbReference type="GO" id="GO:0000030">
    <property type="term" value="F:mannosyltransferase activity"/>
    <property type="evidence" value="ECO:0007669"/>
    <property type="project" value="TreeGrafter"/>
</dbReference>
<dbReference type="InterPro" id="IPR051706">
    <property type="entry name" value="Glycosyltransferase_domain"/>
</dbReference>
<dbReference type="EMBL" id="CP002330">
    <property type="protein sequence ID" value="ADQ45275.1"/>
    <property type="molecule type" value="Genomic_DNA"/>
</dbReference>
<dbReference type="CAZy" id="GT32">
    <property type="family name" value="Glycosyltransferase Family 32"/>
</dbReference>
<dbReference type="HOGENOM" id="CLU_073547_2_0_9"/>
<dbReference type="RefSeq" id="WP_013429432.1">
    <property type="nucleotide sequence ID" value="NC_014720.1"/>
</dbReference>
<organism evidence="2 3">
    <name type="scientific">Caldicellulosiruptor kronotskyensis (strain DSM 18902 / VKM B-2412 / 2002)</name>
    <dbReference type="NCBI Taxonomy" id="632348"/>
    <lineage>
        <taxon>Bacteria</taxon>
        <taxon>Bacillati</taxon>
        <taxon>Bacillota</taxon>
        <taxon>Bacillota incertae sedis</taxon>
        <taxon>Caldicellulosiruptorales</taxon>
        <taxon>Caldicellulosiruptoraceae</taxon>
        <taxon>Caldicellulosiruptor</taxon>
    </lineage>
</organism>
<dbReference type="Pfam" id="PF04488">
    <property type="entry name" value="Gly_transf_sug"/>
    <property type="match status" value="1"/>
</dbReference>
<keyword evidence="1 2" id="KW-0808">Transferase</keyword>
<accession>E4SDY8</accession>
<dbReference type="Gene3D" id="3.90.550.20">
    <property type="match status" value="1"/>
</dbReference>
<dbReference type="InterPro" id="IPR029044">
    <property type="entry name" value="Nucleotide-diphossugar_trans"/>
</dbReference>
<evidence type="ECO:0000256" key="1">
    <source>
        <dbReference type="ARBA" id="ARBA00022679"/>
    </source>
</evidence>
<dbReference type="InterPro" id="IPR007577">
    <property type="entry name" value="GlycoTrfase_DXD_sugar-bd_CS"/>
</dbReference>
<dbReference type="KEGG" id="ckn:Calkro_0372"/>
<dbReference type="GO" id="GO:0051999">
    <property type="term" value="P:mannosyl-inositol phosphorylceramide biosynthetic process"/>
    <property type="evidence" value="ECO:0007669"/>
    <property type="project" value="TreeGrafter"/>
</dbReference>
<keyword evidence="3" id="KW-1185">Reference proteome</keyword>
<name>E4SDY8_CALK2</name>
<dbReference type="Proteomes" id="UP000006835">
    <property type="component" value="Chromosome"/>
</dbReference>
<reference evidence="2 3" key="2">
    <citation type="journal article" date="2011" name="J. Bacteriol.">
        <title>Complete genome sequences for the anaerobic, extremely thermophilic plant biomass-degrading bacteria Caldicellulosiruptor hydrothermalis, Caldicellulosiruptor kristjanssonii, Caldicellulosiruptor kronotskyensis, Caldicellulosiruptor owensenis, and Caldicellulosiruptor lactoaceticus.</title>
        <authorList>
            <person name="Blumer-Schuette S.E."/>
            <person name="Ozdemir I."/>
            <person name="Mistry D."/>
            <person name="Lucas S."/>
            <person name="Lapidus A."/>
            <person name="Cheng J.F."/>
            <person name="Goodwin L.A."/>
            <person name="Pitluck S."/>
            <person name="Land M.L."/>
            <person name="Hauser L.J."/>
            <person name="Woyke T."/>
            <person name="Mikhailova N."/>
            <person name="Pati A."/>
            <person name="Kyrpides N.C."/>
            <person name="Ivanova N."/>
            <person name="Detter J.C."/>
            <person name="Walston-Davenport K."/>
            <person name="Han S."/>
            <person name="Adams M.W."/>
            <person name="Kelly R.M."/>
        </authorList>
    </citation>
    <scope>NUCLEOTIDE SEQUENCE [LARGE SCALE GENOMIC DNA]</scope>
    <source>
        <strain evidence="3">DSM 18902 / VKM B-2412 / 2002</strain>
    </source>
</reference>
<dbReference type="PATRIC" id="fig|632348.3.peg.397"/>
<evidence type="ECO:0000313" key="3">
    <source>
        <dbReference type="Proteomes" id="UP000006835"/>
    </source>
</evidence>
<reference key="1">
    <citation type="submission" date="2010-11" db="EMBL/GenBank/DDBJ databases">
        <title>Complete sequence of Caldicellulosiruptor kronotskyensis 2002.</title>
        <authorList>
            <consortium name="US DOE Joint Genome Institute"/>
            <person name="Lucas S."/>
            <person name="Copeland A."/>
            <person name="Lapidus A."/>
            <person name="Cheng J.-F."/>
            <person name="Bruce D."/>
            <person name="Goodwin L."/>
            <person name="Pitluck S."/>
            <person name="Davenport K."/>
            <person name="Detter J.C."/>
            <person name="Han C."/>
            <person name="Tapia R."/>
            <person name="Land M."/>
            <person name="Hauser L."/>
            <person name="Jeffries C."/>
            <person name="Kyrpides N."/>
            <person name="Ivanova N."/>
            <person name="Mikhailova N."/>
            <person name="Blumer-Schuette S.E."/>
            <person name="Kelly R.M."/>
            <person name="Woyke T."/>
        </authorList>
    </citation>
    <scope>NUCLEOTIDE SEQUENCE</scope>
    <source>
        <strain>2002</strain>
    </source>
</reference>
<dbReference type="SUPFAM" id="SSF53448">
    <property type="entry name" value="Nucleotide-diphospho-sugar transferases"/>
    <property type="match status" value="1"/>
</dbReference>
<dbReference type="GO" id="GO:0016020">
    <property type="term" value="C:membrane"/>
    <property type="evidence" value="ECO:0007669"/>
    <property type="project" value="GOC"/>
</dbReference>